<gene>
    <name evidence="1" type="ORF">B1199_15260</name>
</gene>
<keyword evidence="2" id="KW-1185">Reference proteome</keyword>
<dbReference type="Pfam" id="PF11227">
    <property type="entry name" value="DUF3025"/>
    <property type="match status" value="1"/>
</dbReference>
<dbReference type="EMBL" id="MWPV01000005">
    <property type="protein sequence ID" value="OUL56732.1"/>
    <property type="molecule type" value="Genomic_DNA"/>
</dbReference>
<dbReference type="AlphaFoldDB" id="A0A244CMB5"/>
<protein>
    <recommendedName>
        <fullName evidence="3">DUF3025 domain-containing protein</fullName>
    </recommendedName>
</protein>
<sequence length="286" mass="33795">MTQRHHTDGSTKRFVADNHWHHDFLHHPLFNDLETMFHLSNHTAWPSIEWLNSQLSTQHVVEGIPIRFVADPELADDERYYEQIIFETGQIPSRLENWHDLFGAFIWLLFPKTKRLLNQLHIHEISEHGLTKRSKARNAITLFDECGVVVTYDSADVAASGIKETLRNHLWQQAFVEQRSLWQHSVHSFMFGHANYEMATKPYLGLTGKVLFIPLNSEFNRLSLKNRYQQLDDALCNQIRDNQLLKNNEKLSPMPFLGIPNWYDDNNDPQFYENIQYFRPKRRKAE</sequence>
<evidence type="ECO:0000313" key="2">
    <source>
        <dbReference type="Proteomes" id="UP000194841"/>
    </source>
</evidence>
<dbReference type="InterPro" id="IPR021390">
    <property type="entry name" value="DUF3025"/>
</dbReference>
<dbReference type="RefSeq" id="WP_086744986.1">
    <property type="nucleotide sequence ID" value="NZ_MWPV01000005.1"/>
</dbReference>
<dbReference type="Proteomes" id="UP000194841">
    <property type="component" value="Unassembled WGS sequence"/>
</dbReference>
<reference evidence="1 2" key="1">
    <citation type="submission" date="2017-02" db="EMBL/GenBank/DDBJ databases">
        <title>Pseudoalteromonas ulvae TC14 Genome.</title>
        <authorList>
            <person name="Molmeret M."/>
        </authorList>
    </citation>
    <scope>NUCLEOTIDE SEQUENCE [LARGE SCALE GENOMIC DNA]</scope>
    <source>
        <strain evidence="1">TC14</strain>
    </source>
</reference>
<comment type="caution">
    <text evidence="1">The sequence shown here is derived from an EMBL/GenBank/DDBJ whole genome shotgun (WGS) entry which is preliminary data.</text>
</comment>
<evidence type="ECO:0000313" key="1">
    <source>
        <dbReference type="EMBL" id="OUL56732.1"/>
    </source>
</evidence>
<proteinExistence type="predicted"/>
<dbReference type="OrthoDB" id="5292474at2"/>
<organism evidence="1 2">
    <name type="scientific">Pseudoalteromonas ulvae</name>
    <dbReference type="NCBI Taxonomy" id="107327"/>
    <lineage>
        <taxon>Bacteria</taxon>
        <taxon>Pseudomonadati</taxon>
        <taxon>Pseudomonadota</taxon>
        <taxon>Gammaproteobacteria</taxon>
        <taxon>Alteromonadales</taxon>
        <taxon>Pseudoalteromonadaceae</taxon>
        <taxon>Pseudoalteromonas</taxon>
    </lineage>
</organism>
<accession>A0A244CMB5</accession>
<name>A0A244CMB5_PSEDV</name>
<evidence type="ECO:0008006" key="3">
    <source>
        <dbReference type="Google" id="ProtNLM"/>
    </source>
</evidence>